<comment type="caution">
    <text evidence="2">The sequence shown here is derived from an EMBL/GenBank/DDBJ whole genome shotgun (WGS) entry which is preliminary data.</text>
</comment>
<evidence type="ECO:0000256" key="1">
    <source>
        <dbReference type="SAM" id="MobiDB-lite"/>
    </source>
</evidence>
<gene>
    <name evidence="2" type="ORF">Gorai_012414</name>
</gene>
<proteinExistence type="predicted"/>
<accession>A0A7J8Q1Z6</accession>
<evidence type="ECO:0000313" key="2">
    <source>
        <dbReference type="EMBL" id="MBA0595547.1"/>
    </source>
</evidence>
<protein>
    <submittedName>
        <fullName evidence="2">Uncharacterized protein</fullName>
    </submittedName>
</protein>
<organism evidence="2 3">
    <name type="scientific">Gossypium raimondii</name>
    <name type="common">Peruvian cotton</name>
    <name type="synonym">Gossypium klotzschianum subsp. raimondii</name>
    <dbReference type="NCBI Taxonomy" id="29730"/>
    <lineage>
        <taxon>Eukaryota</taxon>
        <taxon>Viridiplantae</taxon>
        <taxon>Streptophyta</taxon>
        <taxon>Embryophyta</taxon>
        <taxon>Tracheophyta</taxon>
        <taxon>Spermatophyta</taxon>
        <taxon>Magnoliopsida</taxon>
        <taxon>eudicotyledons</taxon>
        <taxon>Gunneridae</taxon>
        <taxon>Pentapetalae</taxon>
        <taxon>rosids</taxon>
        <taxon>malvids</taxon>
        <taxon>Malvales</taxon>
        <taxon>Malvaceae</taxon>
        <taxon>Malvoideae</taxon>
        <taxon>Gossypium</taxon>
    </lineage>
</organism>
<feature type="region of interest" description="Disordered" evidence="1">
    <location>
        <begin position="158"/>
        <end position="184"/>
    </location>
</feature>
<dbReference type="AlphaFoldDB" id="A0A7J8Q1Z6"/>
<name>A0A7J8Q1Z6_GOSRA</name>
<feature type="non-terminal residue" evidence="2">
    <location>
        <position position="1"/>
    </location>
</feature>
<dbReference type="EMBL" id="JABEZZ010000009">
    <property type="protein sequence ID" value="MBA0595547.1"/>
    <property type="molecule type" value="Genomic_DNA"/>
</dbReference>
<dbReference type="Proteomes" id="UP000593578">
    <property type="component" value="Unassembled WGS sequence"/>
</dbReference>
<sequence>EGCGQVNPVKSSLVFEWTNHPFWVGSIKVSADEHLISASKSLFAWDGLVYIGKAAWQLFCIQQISQNLSIKKQVISFPISCLNKPSLPNLAKIHPQILMAGNAKSFFCLALLLATFLFTSGARPLNDAEAGSGISMTKGMEVLLEDLSLAIEGIKTGGPSSGGEGHALTDVVTNSGPSSGGGGH</sequence>
<evidence type="ECO:0000313" key="3">
    <source>
        <dbReference type="Proteomes" id="UP000593578"/>
    </source>
</evidence>
<reference evidence="2 3" key="1">
    <citation type="journal article" date="2019" name="Genome Biol. Evol.">
        <title>Insights into the evolution of the New World diploid cottons (Gossypium, subgenus Houzingenia) based on genome sequencing.</title>
        <authorList>
            <person name="Grover C.E."/>
            <person name="Arick M.A. 2nd"/>
            <person name="Thrash A."/>
            <person name="Conover J.L."/>
            <person name="Sanders W.S."/>
            <person name="Peterson D.G."/>
            <person name="Frelichowski J.E."/>
            <person name="Scheffler J.A."/>
            <person name="Scheffler B.E."/>
            <person name="Wendel J.F."/>
        </authorList>
    </citation>
    <scope>NUCLEOTIDE SEQUENCE [LARGE SCALE GENOMIC DNA]</scope>
    <source>
        <strain evidence="2">8</strain>
        <tissue evidence="2">Leaf</tissue>
    </source>
</reference>